<keyword evidence="2" id="KW-1133">Transmembrane helix</keyword>
<sequence length="54" mass="5703">MTIDVLILGLAGVTFAAVIIFALTSKKQVVEKKENPNSEKSSLAADTDSHGNTK</sequence>
<organism evidence="3 4">
    <name type="scientific">Parasulfitobacter algicola</name>
    <dbReference type="NCBI Taxonomy" id="2614809"/>
    <lineage>
        <taxon>Bacteria</taxon>
        <taxon>Pseudomonadati</taxon>
        <taxon>Pseudomonadota</taxon>
        <taxon>Alphaproteobacteria</taxon>
        <taxon>Rhodobacterales</taxon>
        <taxon>Roseobacteraceae</taxon>
        <taxon>Parasulfitobacter</taxon>
    </lineage>
</organism>
<evidence type="ECO:0000256" key="2">
    <source>
        <dbReference type="SAM" id="Phobius"/>
    </source>
</evidence>
<protein>
    <submittedName>
        <fullName evidence="3">Uncharacterized protein</fullName>
    </submittedName>
</protein>
<dbReference type="Proteomes" id="UP000777935">
    <property type="component" value="Unassembled WGS sequence"/>
</dbReference>
<dbReference type="RefSeq" id="WP_174135567.1">
    <property type="nucleotide sequence ID" value="NZ_JABUFE010000002.1"/>
</dbReference>
<proteinExistence type="predicted"/>
<reference evidence="3 4" key="1">
    <citation type="submission" date="2020-06" db="EMBL/GenBank/DDBJ databases">
        <title>Sulfitobacter algicola sp. nov., isolated from green algae.</title>
        <authorList>
            <person name="Wang C."/>
        </authorList>
    </citation>
    <scope>NUCLEOTIDE SEQUENCE [LARGE SCALE GENOMIC DNA]</scope>
    <source>
        <strain evidence="3 4">1151</strain>
    </source>
</reference>
<comment type="caution">
    <text evidence="3">The sequence shown here is derived from an EMBL/GenBank/DDBJ whole genome shotgun (WGS) entry which is preliminary data.</text>
</comment>
<feature type="transmembrane region" description="Helical" evidence="2">
    <location>
        <begin position="6"/>
        <end position="24"/>
    </location>
</feature>
<evidence type="ECO:0000313" key="4">
    <source>
        <dbReference type="Proteomes" id="UP000777935"/>
    </source>
</evidence>
<keyword evidence="4" id="KW-1185">Reference proteome</keyword>
<evidence type="ECO:0000256" key="1">
    <source>
        <dbReference type="SAM" id="MobiDB-lite"/>
    </source>
</evidence>
<gene>
    <name evidence="3" type="ORF">HRQ87_04175</name>
</gene>
<keyword evidence="2" id="KW-0812">Transmembrane</keyword>
<accession>A0ABX2IUE0</accession>
<evidence type="ECO:0000313" key="3">
    <source>
        <dbReference type="EMBL" id="NSX53994.1"/>
    </source>
</evidence>
<dbReference type="EMBL" id="JABUFE010000002">
    <property type="protein sequence ID" value="NSX53994.1"/>
    <property type="molecule type" value="Genomic_DNA"/>
</dbReference>
<name>A0ABX2IUE0_9RHOB</name>
<keyword evidence="2" id="KW-0472">Membrane</keyword>
<feature type="region of interest" description="Disordered" evidence="1">
    <location>
        <begin position="29"/>
        <end position="54"/>
    </location>
</feature>